<dbReference type="AlphaFoldDB" id="A0A0C3N3C1"/>
<keyword evidence="3" id="KW-1185">Reference proteome</keyword>
<sequence>MSYMEGPSETSKSKIEVPTSCHVGRPRQPIHPNATSEPDNRGAKYTSMVDPMLRN</sequence>
<accession>A0A0C3N3C1</accession>
<dbReference type="HOGENOM" id="CLU_3033339_0_0_1"/>
<feature type="region of interest" description="Disordered" evidence="1">
    <location>
        <begin position="1"/>
        <end position="55"/>
    </location>
</feature>
<reference evidence="2 3" key="1">
    <citation type="submission" date="2014-04" db="EMBL/GenBank/DDBJ databases">
        <authorList>
            <consortium name="DOE Joint Genome Institute"/>
            <person name="Kuo A."/>
            <person name="Kohler A."/>
            <person name="Costa M.D."/>
            <person name="Nagy L.G."/>
            <person name="Floudas D."/>
            <person name="Copeland A."/>
            <person name="Barry K.W."/>
            <person name="Cichocki N."/>
            <person name="Veneault-Fourrey C."/>
            <person name="LaButti K."/>
            <person name="Lindquist E.A."/>
            <person name="Lipzen A."/>
            <person name="Lundell T."/>
            <person name="Morin E."/>
            <person name="Murat C."/>
            <person name="Sun H."/>
            <person name="Tunlid A."/>
            <person name="Henrissat B."/>
            <person name="Grigoriev I.V."/>
            <person name="Hibbett D.S."/>
            <person name="Martin F."/>
            <person name="Nordberg H.P."/>
            <person name="Cantor M.N."/>
            <person name="Hua S.X."/>
        </authorList>
    </citation>
    <scope>NUCLEOTIDE SEQUENCE [LARGE SCALE GENOMIC DNA]</scope>
    <source>
        <strain evidence="2 3">Marx 270</strain>
    </source>
</reference>
<dbReference type="Proteomes" id="UP000054217">
    <property type="component" value="Unassembled WGS sequence"/>
</dbReference>
<evidence type="ECO:0000313" key="2">
    <source>
        <dbReference type="EMBL" id="KIN95534.1"/>
    </source>
</evidence>
<dbReference type="InParanoid" id="A0A0C3N3C1"/>
<name>A0A0C3N3C1_PISTI</name>
<dbReference type="EMBL" id="KN832065">
    <property type="protein sequence ID" value="KIN95534.1"/>
    <property type="molecule type" value="Genomic_DNA"/>
</dbReference>
<organism evidence="2 3">
    <name type="scientific">Pisolithus tinctorius Marx 270</name>
    <dbReference type="NCBI Taxonomy" id="870435"/>
    <lineage>
        <taxon>Eukaryota</taxon>
        <taxon>Fungi</taxon>
        <taxon>Dikarya</taxon>
        <taxon>Basidiomycota</taxon>
        <taxon>Agaricomycotina</taxon>
        <taxon>Agaricomycetes</taxon>
        <taxon>Agaricomycetidae</taxon>
        <taxon>Boletales</taxon>
        <taxon>Sclerodermatineae</taxon>
        <taxon>Pisolithaceae</taxon>
        <taxon>Pisolithus</taxon>
    </lineage>
</organism>
<evidence type="ECO:0000256" key="1">
    <source>
        <dbReference type="SAM" id="MobiDB-lite"/>
    </source>
</evidence>
<gene>
    <name evidence="2" type="ORF">M404DRAFT_1007402</name>
</gene>
<protein>
    <submittedName>
        <fullName evidence="2">Uncharacterized protein</fullName>
    </submittedName>
</protein>
<reference evidence="3" key="2">
    <citation type="submission" date="2015-01" db="EMBL/GenBank/DDBJ databases">
        <title>Evolutionary Origins and Diversification of the Mycorrhizal Mutualists.</title>
        <authorList>
            <consortium name="DOE Joint Genome Institute"/>
            <consortium name="Mycorrhizal Genomics Consortium"/>
            <person name="Kohler A."/>
            <person name="Kuo A."/>
            <person name="Nagy L.G."/>
            <person name="Floudas D."/>
            <person name="Copeland A."/>
            <person name="Barry K.W."/>
            <person name="Cichocki N."/>
            <person name="Veneault-Fourrey C."/>
            <person name="LaButti K."/>
            <person name="Lindquist E.A."/>
            <person name="Lipzen A."/>
            <person name="Lundell T."/>
            <person name="Morin E."/>
            <person name="Murat C."/>
            <person name="Riley R."/>
            <person name="Ohm R."/>
            <person name="Sun H."/>
            <person name="Tunlid A."/>
            <person name="Henrissat B."/>
            <person name="Grigoriev I.V."/>
            <person name="Hibbett D.S."/>
            <person name="Martin F."/>
        </authorList>
    </citation>
    <scope>NUCLEOTIDE SEQUENCE [LARGE SCALE GENOMIC DNA]</scope>
    <source>
        <strain evidence="3">Marx 270</strain>
    </source>
</reference>
<proteinExistence type="predicted"/>
<evidence type="ECO:0000313" key="3">
    <source>
        <dbReference type="Proteomes" id="UP000054217"/>
    </source>
</evidence>